<feature type="binding site" evidence="9">
    <location>
        <begin position="292"/>
        <end position="293"/>
    </location>
    <ligand>
        <name>NAD(+)</name>
        <dbReference type="ChEBI" id="CHEBI:57540"/>
    </ligand>
</feature>
<feature type="binding site" evidence="9">
    <location>
        <begin position="195"/>
        <end position="197"/>
    </location>
    <ligand>
        <name>NAD(+)</name>
        <dbReference type="ChEBI" id="CHEBI:57540"/>
    </ligand>
</feature>
<dbReference type="OrthoDB" id="9764874at2"/>
<comment type="cofactor">
    <cofactor evidence="9">
        <name>NAD(+)</name>
        <dbReference type="ChEBI" id="CHEBI:57540"/>
    </cofactor>
    <text evidence="9">Binds 1 NAD(+) per subunit.</text>
</comment>
<dbReference type="GO" id="GO:0005737">
    <property type="term" value="C:cytoplasm"/>
    <property type="evidence" value="ECO:0007669"/>
    <property type="project" value="UniProtKB-SubCell"/>
</dbReference>
<feature type="binding site" evidence="9">
    <location>
        <position position="149"/>
    </location>
    <ligand>
        <name>NAD(+)</name>
        <dbReference type="ChEBI" id="CHEBI:57540"/>
    </ligand>
</feature>
<dbReference type="InterPro" id="IPR036190">
    <property type="entry name" value="Urocanase_sf"/>
</dbReference>
<comment type="similarity">
    <text evidence="2 9">Belongs to the urocanase family.</text>
</comment>
<dbReference type="UniPathway" id="UPA00379">
    <property type="reaction ID" value="UER00550"/>
</dbReference>
<dbReference type="Pfam" id="PF17392">
    <property type="entry name" value="Urocanase_C"/>
    <property type="match status" value="1"/>
</dbReference>
<dbReference type="PIRSF" id="PIRSF001423">
    <property type="entry name" value="Urocanate_hydrat"/>
    <property type="match status" value="1"/>
</dbReference>
<evidence type="ECO:0000256" key="8">
    <source>
        <dbReference type="ARBA" id="ARBA00047623"/>
    </source>
</evidence>
<keyword evidence="16" id="KW-1185">Reference proteome</keyword>
<evidence type="ECO:0000256" key="7">
    <source>
        <dbReference type="ARBA" id="ARBA00031640"/>
    </source>
</evidence>
<evidence type="ECO:0000256" key="5">
    <source>
        <dbReference type="ARBA" id="ARBA00023027"/>
    </source>
</evidence>
<feature type="domain" description="Urocanase Rossmann-like" evidence="10">
    <location>
        <begin position="159"/>
        <end position="367"/>
    </location>
</feature>
<name>A0A5M8Q6D7_9BACT</name>
<comment type="pathway">
    <text evidence="1 9">Amino-acid degradation; L-histidine degradation into L-glutamate; N-formimidoyl-L-glutamate from L-histidine: step 2/3.</text>
</comment>
<feature type="active site" evidence="9">
    <location>
        <position position="429"/>
    </location>
</feature>
<evidence type="ECO:0000259" key="10">
    <source>
        <dbReference type="Pfam" id="PF01175"/>
    </source>
</evidence>
<comment type="caution">
    <text evidence="9">Lacks conserved residue(s) required for the propagation of feature annotation.</text>
</comment>
<gene>
    <name evidence="9 14" type="primary">hutU</name>
    <name evidence="14" type="ORF">ACD591_17685</name>
    <name evidence="13" type="ORF">FOE74_19610</name>
</gene>
<dbReference type="EMBL" id="VKKZ01000025">
    <property type="protein sequence ID" value="KAA6430678.1"/>
    <property type="molecule type" value="Genomic_DNA"/>
</dbReference>
<dbReference type="EC" id="4.2.1.49" evidence="3 9"/>
<dbReference type="Proteomes" id="UP000323866">
    <property type="component" value="Unassembled WGS sequence"/>
</dbReference>
<feature type="binding site" evidence="9">
    <location>
        <position position="215"/>
    </location>
    <ligand>
        <name>NAD(+)</name>
        <dbReference type="ChEBI" id="CHEBI:57540"/>
    </ligand>
</feature>
<dbReference type="InterPro" id="IPR023636">
    <property type="entry name" value="Urocanase_CS"/>
</dbReference>
<dbReference type="PANTHER" id="PTHR12216:SF4">
    <property type="entry name" value="UROCANATE HYDRATASE"/>
    <property type="match status" value="1"/>
</dbReference>
<keyword evidence="5 9" id="KW-0520">NAD</keyword>
<dbReference type="Pfam" id="PF17391">
    <property type="entry name" value="Urocanase_N"/>
    <property type="match status" value="1"/>
</dbReference>
<feature type="binding site" evidence="9">
    <location>
        <begin position="71"/>
        <end position="72"/>
    </location>
    <ligand>
        <name>NAD(+)</name>
        <dbReference type="ChEBI" id="CHEBI:57540"/>
    </ligand>
</feature>
<dbReference type="GO" id="GO:0019556">
    <property type="term" value="P:L-histidine catabolic process to glutamate and formamide"/>
    <property type="evidence" value="ECO:0007669"/>
    <property type="project" value="UniProtKB-UniPathway"/>
</dbReference>
<evidence type="ECO:0000256" key="2">
    <source>
        <dbReference type="ARBA" id="ARBA00007578"/>
    </source>
</evidence>
<dbReference type="NCBIfam" id="TIGR01228">
    <property type="entry name" value="hutU"/>
    <property type="match status" value="1"/>
</dbReference>
<sequence length="570" mass="62825">MDTLAQPHVALPSALTTDQFIQTYANHPMYLAPRGPQLHAKSWQAEAALRMFLNNLSEEVAEDPERLVVYGGIGQAARTPQDARKIVELLLTLEEDESLLIQSGKPVGKIRSHAEAPRVLIANSNLVPHWATWEHFNQLRERGLMMYGQMTAGSWIYIGTQGILQGTYETFAACGRIHFNGDLRHKLLVSGGLGGMGGAQPLAATMAGATFLGVDIDPERIRKRLETRYIDKMTYDYREAVRLALAAKDKGEAVSIGLVGDIGDVLEKLLQDGITPDILTDQTSAHDPINGYVPHGMCLPQALALRKSDPEQYRQLSLKSMARHVGFMLELQRRGSRTFDYGNNLREFAKQGGETQAFQIPGFVPEYIRPLFCEGKGPFRWVALSGDPEDIKVTDEALKKLFPQDKHMIHWLQQAAVRVAFQGLPSRICWLGMGDREKAGLLFNQLVREGKVKAPIVIGRDHLDCGSVASPYRETEGMLDGSDAVSDWPLLNLMANTSGGATWVSFHHGGGVGMGYSQHAGMVIVADGTDRADRCIRRVLHNDPAMGIFRHADAGYETAQENSDTFGLSL</sequence>
<dbReference type="Pfam" id="PF01175">
    <property type="entry name" value="Urocanase"/>
    <property type="match status" value="1"/>
</dbReference>
<dbReference type="InterPro" id="IPR035401">
    <property type="entry name" value="Urocanase_C"/>
</dbReference>
<dbReference type="RefSeq" id="WP_149100335.1">
    <property type="nucleotide sequence ID" value="NZ_BMMG01000008.1"/>
</dbReference>
<evidence type="ECO:0000256" key="4">
    <source>
        <dbReference type="ARBA" id="ARBA00022808"/>
    </source>
</evidence>
<comment type="subcellular location">
    <subcellularLocation>
        <location evidence="9">Cytoplasm</location>
    </subcellularLocation>
</comment>
<dbReference type="SUPFAM" id="SSF111326">
    <property type="entry name" value="Urocanase"/>
    <property type="match status" value="1"/>
</dbReference>
<dbReference type="Gene3D" id="3.40.1770.10">
    <property type="entry name" value="Urocanase superfamily"/>
    <property type="match status" value="1"/>
</dbReference>
<organism evidence="13 15">
    <name type="scientific">Rufibacter glacialis</name>
    <dbReference type="NCBI Taxonomy" id="1259555"/>
    <lineage>
        <taxon>Bacteria</taxon>
        <taxon>Pseudomonadati</taxon>
        <taxon>Bacteroidota</taxon>
        <taxon>Cytophagia</taxon>
        <taxon>Cytophagales</taxon>
        <taxon>Hymenobacteraceae</taxon>
        <taxon>Rufibacter</taxon>
    </lineage>
</organism>
<dbReference type="PROSITE" id="PS01233">
    <property type="entry name" value="UROCANASE"/>
    <property type="match status" value="1"/>
</dbReference>
<evidence type="ECO:0000259" key="11">
    <source>
        <dbReference type="Pfam" id="PF17391"/>
    </source>
</evidence>
<feature type="binding site" evidence="9">
    <location>
        <position position="511"/>
    </location>
    <ligand>
        <name>NAD(+)</name>
        <dbReference type="ChEBI" id="CHEBI:57540"/>
    </ligand>
</feature>
<accession>A0A5M8Q6D7</accession>
<dbReference type="PANTHER" id="PTHR12216">
    <property type="entry name" value="UROCANATE HYDRATASE"/>
    <property type="match status" value="1"/>
</dbReference>
<dbReference type="AlphaFoldDB" id="A0A5M8Q6D7"/>
<evidence type="ECO:0000256" key="9">
    <source>
        <dbReference type="HAMAP-Rule" id="MF_00577"/>
    </source>
</evidence>
<dbReference type="Gene3D" id="3.40.50.10730">
    <property type="entry name" value="Urocanase like domains"/>
    <property type="match status" value="1"/>
</dbReference>
<protein>
    <recommendedName>
        <fullName evidence="3 9">Urocanate hydratase</fullName>
        <shortName evidence="9">Urocanase</shortName>
        <ecNumber evidence="3 9">4.2.1.49</ecNumber>
    </recommendedName>
    <alternativeName>
        <fullName evidence="7 9">Imidazolonepropionate hydrolase</fullName>
    </alternativeName>
</protein>
<feature type="domain" description="Urocanase N-terminal" evidence="11">
    <location>
        <begin position="32"/>
        <end position="156"/>
    </location>
</feature>
<dbReference type="InterPro" id="IPR035085">
    <property type="entry name" value="Urocanase_Rossmann-like"/>
</dbReference>
<dbReference type="InterPro" id="IPR023637">
    <property type="entry name" value="Urocanase-like"/>
</dbReference>
<comment type="function">
    <text evidence="9">Catalyzes the conversion of urocanate to 4-imidazolone-5-propionate.</text>
</comment>
<dbReference type="InterPro" id="IPR055351">
    <property type="entry name" value="Urocanase"/>
</dbReference>
<keyword evidence="4 9" id="KW-0369">Histidine metabolism</keyword>
<evidence type="ECO:0000256" key="6">
    <source>
        <dbReference type="ARBA" id="ARBA00023239"/>
    </source>
</evidence>
<dbReference type="InterPro" id="IPR035400">
    <property type="entry name" value="Urocanase_N"/>
</dbReference>
<reference evidence="13 15" key="1">
    <citation type="submission" date="2019-07" db="EMBL/GenBank/DDBJ databases">
        <authorList>
            <person name="Qu J.-H."/>
        </authorList>
    </citation>
    <scope>NUCLEOTIDE SEQUENCE [LARGE SCALE GENOMIC DNA]</scope>
    <source>
        <strain evidence="13 15">MDT1-10-3</strain>
    </source>
</reference>
<evidence type="ECO:0000313" key="15">
    <source>
        <dbReference type="Proteomes" id="UP000323866"/>
    </source>
</evidence>
<dbReference type="NCBIfam" id="NF003820">
    <property type="entry name" value="PRK05414.1"/>
    <property type="match status" value="1"/>
</dbReference>
<feature type="domain" description="Urocanase C-terminal" evidence="12">
    <location>
        <begin position="370"/>
        <end position="562"/>
    </location>
</feature>
<dbReference type="HAMAP" id="MF_00577">
    <property type="entry name" value="HutU"/>
    <property type="match status" value="1"/>
</dbReference>
<feature type="binding site" evidence="9">
    <location>
        <begin position="282"/>
        <end position="286"/>
    </location>
    <ligand>
        <name>NAD(+)</name>
        <dbReference type="ChEBI" id="CHEBI:57540"/>
    </ligand>
</feature>
<proteinExistence type="inferred from homology"/>
<evidence type="ECO:0000256" key="1">
    <source>
        <dbReference type="ARBA" id="ARBA00004794"/>
    </source>
</evidence>
<reference evidence="13 15" key="2">
    <citation type="submission" date="2019-09" db="EMBL/GenBank/DDBJ databases">
        <title>A bacterium isolated from glacier soil.</title>
        <authorList>
            <person name="Liu Q."/>
        </authorList>
    </citation>
    <scope>NUCLEOTIDE SEQUENCE [LARGE SCALE GENOMIC DNA]</scope>
    <source>
        <strain evidence="13 15">MDT1-10-3</strain>
    </source>
</reference>
<dbReference type="InterPro" id="IPR038364">
    <property type="entry name" value="Urocanase_central_sf"/>
</dbReference>
<keyword evidence="6 9" id="KW-0456">Lyase</keyword>
<comment type="caution">
    <text evidence="13">The sequence shown here is derived from an EMBL/GenBank/DDBJ whole genome shotgun (WGS) entry which is preliminary data.</text>
</comment>
<dbReference type="GO" id="GO:0019557">
    <property type="term" value="P:L-histidine catabolic process to glutamate and formate"/>
    <property type="evidence" value="ECO:0007669"/>
    <property type="project" value="UniProtKB-UniPathway"/>
</dbReference>
<comment type="catalytic activity">
    <reaction evidence="8 9">
        <text>4-imidazolone-5-propanoate = trans-urocanate + H2O</text>
        <dbReference type="Rhea" id="RHEA:13101"/>
        <dbReference type="ChEBI" id="CHEBI:15377"/>
        <dbReference type="ChEBI" id="CHEBI:17771"/>
        <dbReference type="ChEBI" id="CHEBI:77893"/>
        <dbReference type="EC" id="4.2.1.49"/>
    </reaction>
</comment>
<feature type="binding site" evidence="9">
    <location>
        <position position="341"/>
    </location>
    <ligand>
        <name>NAD(+)</name>
        <dbReference type="ChEBI" id="CHEBI:57540"/>
    </ligand>
</feature>
<dbReference type="EMBL" id="JBGOGF010000011">
    <property type="protein sequence ID" value="MFA1773136.1"/>
    <property type="molecule type" value="Genomic_DNA"/>
</dbReference>
<dbReference type="GO" id="GO:0016153">
    <property type="term" value="F:urocanate hydratase activity"/>
    <property type="evidence" value="ECO:0007669"/>
    <property type="project" value="UniProtKB-UniRule"/>
</dbReference>
<reference evidence="14 16" key="3">
    <citation type="submission" date="2024-08" db="EMBL/GenBank/DDBJ databases">
        <authorList>
            <person name="Wei W."/>
        </authorList>
    </citation>
    <scope>NUCLEOTIDE SEQUENCE [LARGE SCALE GENOMIC DNA]</scope>
    <source>
        <strain evidence="14 16">XU2</strain>
    </source>
</reference>
<keyword evidence="9" id="KW-0963">Cytoplasm</keyword>
<evidence type="ECO:0000313" key="13">
    <source>
        <dbReference type="EMBL" id="KAA6430678.1"/>
    </source>
</evidence>
<evidence type="ECO:0000313" key="16">
    <source>
        <dbReference type="Proteomes" id="UP001570846"/>
    </source>
</evidence>
<evidence type="ECO:0000259" key="12">
    <source>
        <dbReference type="Pfam" id="PF17392"/>
    </source>
</evidence>
<evidence type="ECO:0000313" key="14">
    <source>
        <dbReference type="EMBL" id="MFA1773136.1"/>
    </source>
</evidence>
<dbReference type="Proteomes" id="UP001570846">
    <property type="component" value="Unassembled WGS sequence"/>
</dbReference>
<feature type="binding site" evidence="9">
    <location>
        <position position="220"/>
    </location>
    <ligand>
        <name>NAD(+)</name>
        <dbReference type="ChEBI" id="CHEBI:57540"/>
    </ligand>
</feature>
<evidence type="ECO:0000256" key="3">
    <source>
        <dbReference type="ARBA" id="ARBA00011992"/>
    </source>
</evidence>